<dbReference type="Pfam" id="PF01329">
    <property type="entry name" value="Pterin_4a"/>
    <property type="match status" value="1"/>
</dbReference>
<dbReference type="InterPro" id="IPR005735">
    <property type="entry name" value="Znf_LSD1"/>
</dbReference>
<dbReference type="EMBL" id="JADGMS010000012">
    <property type="protein sequence ID" value="KAF9671807.1"/>
    <property type="molecule type" value="Genomic_DNA"/>
</dbReference>
<dbReference type="GO" id="GO:0006729">
    <property type="term" value="P:tetrahydrobiopterin biosynthetic process"/>
    <property type="evidence" value="ECO:0007669"/>
    <property type="project" value="InterPro"/>
</dbReference>
<dbReference type="Pfam" id="PF06943">
    <property type="entry name" value="zf-LSD1"/>
    <property type="match status" value="2"/>
</dbReference>
<feature type="domain" description="Peptidase C14 caspase" evidence="6">
    <location>
        <begin position="128"/>
        <end position="398"/>
    </location>
</feature>
<dbReference type="Gene3D" id="3.30.1360.20">
    <property type="entry name" value="Transcriptional coactivator/pterin dehydratase"/>
    <property type="match status" value="1"/>
</dbReference>
<evidence type="ECO:0000256" key="5">
    <source>
        <dbReference type="ARBA" id="ARBA00023239"/>
    </source>
</evidence>
<reference evidence="8 9" key="1">
    <citation type="submission" date="2020-10" db="EMBL/GenBank/DDBJ databases">
        <title>Plant Genome Project.</title>
        <authorList>
            <person name="Zhang R.-G."/>
        </authorList>
    </citation>
    <scope>NUCLEOTIDE SEQUENCE [LARGE SCALE GENOMIC DNA]</scope>
    <source>
        <strain evidence="8">FAFU-HL-1</strain>
        <tissue evidence="8">Leaf</tissue>
    </source>
</reference>
<comment type="caution">
    <text evidence="8">The sequence shown here is derived from an EMBL/GenBank/DDBJ whole genome shotgun (WGS) entry which is preliminary data.</text>
</comment>
<evidence type="ECO:0000256" key="3">
    <source>
        <dbReference type="ARBA" id="ARBA00009005"/>
    </source>
</evidence>
<proteinExistence type="inferred from homology"/>
<dbReference type="SUPFAM" id="SSF52129">
    <property type="entry name" value="Caspase-like"/>
    <property type="match status" value="1"/>
</dbReference>
<dbReference type="AlphaFoldDB" id="A0A835JIF1"/>
<dbReference type="Proteomes" id="UP000657918">
    <property type="component" value="Unassembled WGS sequence"/>
</dbReference>
<keyword evidence="9" id="KW-1185">Reference proteome</keyword>
<accession>A0A835JIF1</accession>
<feature type="domain" description="Zinc finger LSD1-type" evidence="7">
    <location>
        <begin position="45"/>
        <end position="71"/>
    </location>
</feature>
<dbReference type="InterPro" id="IPR036428">
    <property type="entry name" value="PCD_sf"/>
</dbReference>
<evidence type="ECO:0000256" key="1">
    <source>
        <dbReference type="ARBA" id="ARBA00001554"/>
    </source>
</evidence>
<protein>
    <recommendedName>
        <fullName evidence="4">4a-hydroxytetrahydrobiopterin dehydratase</fullName>
        <ecNumber evidence="4">4.2.1.96</ecNumber>
    </recommendedName>
</protein>
<dbReference type="Gene3D" id="3.40.50.12660">
    <property type="match status" value="2"/>
</dbReference>
<dbReference type="InterPro" id="IPR050452">
    <property type="entry name" value="Metacaspase"/>
</dbReference>
<dbReference type="FunFam" id="3.40.50.12660:FF:000001">
    <property type="entry name" value="Metacaspase-1"/>
    <property type="match status" value="2"/>
</dbReference>
<dbReference type="GO" id="GO:0005737">
    <property type="term" value="C:cytoplasm"/>
    <property type="evidence" value="ECO:0007669"/>
    <property type="project" value="TreeGrafter"/>
</dbReference>
<evidence type="ECO:0000256" key="4">
    <source>
        <dbReference type="ARBA" id="ARBA00013252"/>
    </source>
</evidence>
<dbReference type="NCBIfam" id="TIGR01053">
    <property type="entry name" value="LSD1"/>
    <property type="match status" value="2"/>
</dbReference>
<dbReference type="SUPFAM" id="SSF55248">
    <property type="entry name" value="PCD-like"/>
    <property type="match status" value="1"/>
</dbReference>
<evidence type="ECO:0000259" key="6">
    <source>
        <dbReference type="Pfam" id="PF00656"/>
    </source>
</evidence>
<dbReference type="Pfam" id="PF00656">
    <property type="entry name" value="Peptidase_C14"/>
    <property type="match status" value="2"/>
</dbReference>
<keyword evidence="5" id="KW-0456">Lyase</keyword>
<dbReference type="InterPro" id="IPR011600">
    <property type="entry name" value="Pept_C14_caspase"/>
</dbReference>
<feature type="domain" description="Zinc finger LSD1-type" evidence="7">
    <location>
        <begin position="645"/>
        <end position="668"/>
    </location>
</feature>
<evidence type="ECO:0000256" key="2">
    <source>
        <dbReference type="ARBA" id="ARBA00006472"/>
    </source>
</evidence>
<sequence>MAVKVFTLTFPTCTYNSSSLLINLLSSEISESLQTRTNMYMLVNCSNCHAPLQLPPGANSNYICCAICHAITYIVDPRSAPPPPALSYSSSSHYQHYPPPPHPFRVAAPSPFNHAPPGPPPAVHGTKRAVICAVSYKNTKNELKGCINDAMCMKYLLVKRFNFPESSIIMLTEEETDPYRRPTKSSMRLALSWLVQGCRPGDSLVFHFSGHGSQQKDYNGDELDGYDETLCPTDFETQGMIVDDEINAVIVKPLPHGVKLHAIIDACHSGTVLDLPFLCRMDRSGKYEWEDHRPRSGVWKGTSGGEVISFSGCDDDQNSADTSALSKITSTGAMTYSFIQAIERGHGSTYGSMLNAMRSTIRKKINELGGGMVTSLISMLLTGGSFSGGITQEPQLTASEQFDVYSKPFSLRGVSNLTPAITPALRLQAMGPGDLGDFGARDPFPAEIESGFAEKVLGNVDTEHKILIPTVSALSLSQQECTPISPLQDPMSKDDAQKLLRKVLGWRLLDEEGGLKLQCLWKLRDFKCGVELVNRIYKATESCGHFPNVHLEQPNQVRAELWTASLGGLSLNDFIVASKIDEIKTSDLVPKKRSKFSSMPFTPSALFASPSPSTTSLKVMTISSALHESFDISVTITTMYMSLNCSNCSSPLQLPPGANSICCDICQATTVTADPRSAAPPPVLSYPSSRQYDHDHPLHHHSLVVPSPYNQAPPGPPPAVHGTKRAVICGVSYKNTKNELKGSINDVICMKFLLVKRFNFPESSIIMLTEEETDPCRRPTKSNMRLAMSWLVQGCQPGDSLVFHYSGHGSQQKDYDGDELDGYDETLCPTDFETQGMIVDDEINAVLVKPLPHGVKLHAIIDACHSGTVLDLPFLCRMDRNGKYVWEDHRPRSGEWKGTSGGEVISFSSCDDDQTAADTSALSKITSTGAMTYSFILAIERGHATTYGSMLNAMRSTIRDTSIELGGGILTSLISMFLTGRTYSGEITQEPQLTASEQFDVYSKPFSL</sequence>
<name>A0A835JIF1_9ROSI</name>
<dbReference type="OrthoDB" id="277398at2759"/>
<comment type="catalytic activity">
    <reaction evidence="1">
        <text>(4aS,6R)-4a-hydroxy-L-erythro-5,6,7,8-tetrahydrobiopterin = (6R)-L-erythro-6,7-dihydrobiopterin + H2O</text>
        <dbReference type="Rhea" id="RHEA:11920"/>
        <dbReference type="ChEBI" id="CHEBI:15377"/>
        <dbReference type="ChEBI" id="CHEBI:15642"/>
        <dbReference type="ChEBI" id="CHEBI:43120"/>
        <dbReference type="EC" id="4.2.1.96"/>
    </reaction>
</comment>
<comment type="similarity">
    <text evidence="3">Belongs to the peptidase C14B family.</text>
</comment>
<dbReference type="GO" id="GO:0004197">
    <property type="term" value="F:cysteine-type endopeptidase activity"/>
    <property type="evidence" value="ECO:0007669"/>
    <property type="project" value="InterPro"/>
</dbReference>
<dbReference type="GO" id="GO:0008124">
    <property type="term" value="F:4-alpha-hydroxytetrahydrobiopterin dehydratase activity"/>
    <property type="evidence" value="ECO:0007669"/>
    <property type="project" value="UniProtKB-EC"/>
</dbReference>
<evidence type="ECO:0000259" key="7">
    <source>
        <dbReference type="Pfam" id="PF06943"/>
    </source>
</evidence>
<dbReference type="GO" id="GO:0006508">
    <property type="term" value="P:proteolysis"/>
    <property type="evidence" value="ECO:0007669"/>
    <property type="project" value="InterPro"/>
</dbReference>
<dbReference type="EC" id="4.2.1.96" evidence="4"/>
<dbReference type="InterPro" id="IPR029030">
    <property type="entry name" value="Caspase-like_dom_sf"/>
</dbReference>
<dbReference type="InterPro" id="IPR001533">
    <property type="entry name" value="Pterin_deHydtase"/>
</dbReference>
<organism evidence="8 9">
    <name type="scientific">Salix dunnii</name>
    <dbReference type="NCBI Taxonomy" id="1413687"/>
    <lineage>
        <taxon>Eukaryota</taxon>
        <taxon>Viridiplantae</taxon>
        <taxon>Streptophyta</taxon>
        <taxon>Embryophyta</taxon>
        <taxon>Tracheophyta</taxon>
        <taxon>Spermatophyta</taxon>
        <taxon>Magnoliopsida</taxon>
        <taxon>eudicotyledons</taxon>
        <taxon>Gunneridae</taxon>
        <taxon>Pentapetalae</taxon>
        <taxon>rosids</taxon>
        <taxon>fabids</taxon>
        <taxon>Malpighiales</taxon>
        <taxon>Salicaceae</taxon>
        <taxon>Saliceae</taxon>
        <taxon>Salix</taxon>
    </lineage>
</organism>
<dbReference type="PANTHER" id="PTHR48104">
    <property type="entry name" value="METACASPASE-4"/>
    <property type="match status" value="1"/>
</dbReference>
<dbReference type="PANTHER" id="PTHR48104:SF30">
    <property type="entry name" value="METACASPASE-1"/>
    <property type="match status" value="1"/>
</dbReference>
<gene>
    <name evidence="8" type="ORF">SADUNF_Sadunf12G0087000</name>
</gene>
<evidence type="ECO:0000313" key="9">
    <source>
        <dbReference type="Proteomes" id="UP000657918"/>
    </source>
</evidence>
<feature type="domain" description="Peptidase C14 caspase" evidence="6">
    <location>
        <begin position="724"/>
        <end position="995"/>
    </location>
</feature>
<evidence type="ECO:0000313" key="8">
    <source>
        <dbReference type="EMBL" id="KAF9671807.1"/>
    </source>
</evidence>
<comment type="similarity">
    <text evidence="2">Belongs to the pterin-4-alpha-carbinolamine dehydratase family.</text>
</comment>